<dbReference type="Pfam" id="PF16344">
    <property type="entry name" value="FecR_C"/>
    <property type="match status" value="1"/>
</dbReference>
<dbReference type="Pfam" id="PF04773">
    <property type="entry name" value="FecR"/>
    <property type="match status" value="1"/>
</dbReference>
<dbReference type="RefSeq" id="WP_168739773.1">
    <property type="nucleotide sequence ID" value="NZ_JABAHZ010000003.1"/>
</dbReference>
<organism evidence="4 5">
    <name type="scientific">Chitinophaga eiseniae</name>
    <dbReference type="NCBI Taxonomy" id="634771"/>
    <lineage>
        <taxon>Bacteria</taxon>
        <taxon>Pseudomonadati</taxon>
        <taxon>Bacteroidota</taxon>
        <taxon>Chitinophagia</taxon>
        <taxon>Chitinophagales</taxon>
        <taxon>Chitinophagaceae</taxon>
        <taxon>Chitinophaga</taxon>
    </lineage>
</organism>
<evidence type="ECO:0000313" key="4">
    <source>
        <dbReference type="EMBL" id="NLR80136.1"/>
    </source>
</evidence>
<accession>A0A847SRK8</accession>
<proteinExistence type="predicted"/>
<dbReference type="Gene3D" id="3.55.50.30">
    <property type="match status" value="1"/>
</dbReference>
<keyword evidence="1" id="KW-0812">Transmembrane</keyword>
<comment type="caution">
    <text evidence="4">The sequence shown here is derived from an EMBL/GenBank/DDBJ whole genome shotgun (WGS) entry which is preliminary data.</text>
</comment>
<name>A0A847SRK8_9BACT</name>
<dbReference type="InterPro" id="IPR012373">
    <property type="entry name" value="Ferrdict_sens_TM"/>
</dbReference>
<dbReference type="AlphaFoldDB" id="A0A847SRK8"/>
<dbReference type="PANTHER" id="PTHR30273">
    <property type="entry name" value="PERIPLASMIC SIGNAL SENSOR AND SIGMA FACTOR ACTIVATOR FECR-RELATED"/>
    <property type="match status" value="1"/>
</dbReference>
<dbReference type="Gene3D" id="2.60.120.1440">
    <property type="match status" value="2"/>
</dbReference>
<dbReference type="InterPro" id="IPR032508">
    <property type="entry name" value="FecR_C"/>
</dbReference>
<evidence type="ECO:0000259" key="3">
    <source>
        <dbReference type="Pfam" id="PF16344"/>
    </source>
</evidence>
<dbReference type="FunFam" id="2.60.120.1440:FF:000001">
    <property type="entry name" value="Putative anti-sigma factor"/>
    <property type="match status" value="1"/>
</dbReference>
<evidence type="ECO:0000313" key="5">
    <source>
        <dbReference type="Proteomes" id="UP000552864"/>
    </source>
</evidence>
<protein>
    <submittedName>
        <fullName evidence="4">DUF4974 domain-containing protein</fullName>
    </submittedName>
</protein>
<dbReference type="Proteomes" id="UP000552864">
    <property type="component" value="Unassembled WGS sequence"/>
</dbReference>
<sequence length="402" mass="44577">METTKDHIEHLWKKFLSNEATKAEVEMLLEYIDTASDGDPDWNIINEGFLKEDVLQHGFVGMDDDQRENLLRNLRKTTSVNSDPPVHRVHFLRTSWLKYAAAVLLICGVGAYFWTINRHRNDLATTSRKKLLQTDIAPGGEKAVLTLADGTKITLDSASNGNLAKQGDAQVVKLANGQIAYEVKGLSEKDILWNTMSTPNGGQYQVTLPDGTRVWLNAASSITYPVAFVGKERHVKVSGEAYFEVAQNREKPFTVDVDGKSVVEVLGTSFNVNSYRNEATVKTTLVDGAVNVKAGDKVVKLRPGQQAAIGNTTGIAVLSNADITKTLAWKNGEFNFDGVDLQTVMRQLERWYGISVRYQGTPPDITFRGGMYRNVNLSVVLEFLQNMGVKFRMDGKTLIVTN</sequence>
<evidence type="ECO:0000256" key="1">
    <source>
        <dbReference type="SAM" id="Phobius"/>
    </source>
</evidence>
<dbReference type="EMBL" id="JABAHZ010000003">
    <property type="protein sequence ID" value="NLR80136.1"/>
    <property type="molecule type" value="Genomic_DNA"/>
</dbReference>
<gene>
    <name evidence="4" type="ORF">HGH91_16000</name>
</gene>
<evidence type="ECO:0000259" key="2">
    <source>
        <dbReference type="Pfam" id="PF04773"/>
    </source>
</evidence>
<keyword evidence="1" id="KW-1133">Transmembrane helix</keyword>
<feature type="transmembrane region" description="Helical" evidence="1">
    <location>
        <begin position="96"/>
        <end position="114"/>
    </location>
</feature>
<feature type="domain" description="FecR protein" evidence="2">
    <location>
        <begin position="195"/>
        <end position="290"/>
    </location>
</feature>
<dbReference type="InterPro" id="IPR006860">
    <property type="entry name" value="FecR"/>
</dbReference>
<reference evidence="4 5" key="1">
    <citation type="submission" date="2020-04" db="EMBL/GenBank/DDBJ databases">
        <authorList>
            <person name="Yin C."/>
        </authorList>
    </citation>
    <scope>NUCLEOTIDE SEQUENCE [LARGE SCALE GENOMIC DNA]</scope>
    <source>
        <strain evidence="4 5">Ak56</strain>
    </source>
</reference>
<keyword evidence="1" id="KW-0472">Membrane</keyword>
<feature type="domain" description="Protein FecR C-terminal" evidence="3">
    <location>
        <begin position="333"/>
        <end position="400"/>
    </location>
</feature>
<dbReference type="PANTHER" id="PTHR30273:SF2">
    <property type="entry name" value="PROTEIN FECR"/>
    <property type="match status" value="1"/>
</dbReference>
<dbReference type="GO" id="GO:0016989">
    <property type="term" value="F:sigma factor antagonist activity"/>
    <property type="evidence" value="ECO:0007669"/>
    <property type="project" value="TreeGrafter"/>
</dbReference>
<keyword evidence="5" id="KW-1185">Reference proteome</keyword>